<organism evidence="6 7">
    <name type="scientific">Aquincola agrisoli</name>
    <dbReference type="NCBI Taxonomy" id="3119538"/>
    <lineage>
        <taxon>Bacteria</taxon>
        <taxon>Pseudomonadati</taxon>
        <taxon>Pseudomonadota</taxon>
        <taxon>Betaproteobacteria</taxon>
        <taxon>Burkholderiales</taxon>
        <taxon>Sphaerotilaceae</taxon>
        <taxon>Aquincola</taxon>
    </lineage>
</organism>
<dbReference type="InterPro" id="IPR013828">
    <property type="entry name" value="Hemagglutn_HA1_a/b_dom_sf"/>
</dbReference>
<evidence type="ECO:0000313" key="6">
    <source>
        <dbReference type="EMBL" id="MEF7612494.1"/>
    </source>
</evidence>
<dbReference type="EMBL" id="JAZIBG010000005">
    <property type="protein sequence ID" value="MEF7612494.1"/>
    <property type="molecule type" value="Genomic_DNA"/>
</dbReference>
<evidence type="ECO:0000313" key="7">
    <source>
        <dbReference type="Proteomes" id="UP001336250"/>
    </source>
</evidence>
<keyword evidence="5" id="KW-0449">Lipoprotein</keyword>
<dbReference type="SUPFAM" id="SSF49818">
    <property type="entry name" value="Viral protein domain"/>
    <property type="match status" value="1"/>
</dbReference>
<keyword evidence="4" id="KW-0564">Palmitate</keyword>
<comment type="caution">
    <text evidence="6">The sequence shown here is derived from an EMBL/GenBank/DDBJ whole genome shotgun (WGS) entry which is preliminary data.</text>
</comment>
<dbReference type="PRINTS" id="PR00330">
    <property type="entry name" value="HEMAGGLUTN1"/>
</dbReference>
<evidence type="ECO:0000256" key="1">
    <source>
        <dbReference type="ARBA" id="ARBA00004310"/>
    </source>
</evidence>
<evidence type="ECO:0000256" key="5">
    <source>
        <dbReference type="ARBA" id="ARBA00023288"/>
    </source>
</evidence>
<dbReference type="InterPro" id="IPR001364">
    <property type="entry name" value="Hemagglutn_influenz_A/B"/>
</dbReference>
<dbReference type="InterPro" id="IPR000149">
    <property type="entry name" value="Hemagglutn_influenz_A"/>
</dbReference>
<feature type="non-terminal residue" evidence="6">
    <location>
        <position position="202"/>
    </location>
</feature>
<dbReference type="Pfam" id="PF00509">
    <property type="entry name" value="Hemagglutinin"/>
    <property type="match status" value="1"/>
</dbReference>
<dbReference type="Proteomes" id="UP001336250">
    <property type="component" value="Unassembled WGS sequence"/>
</dbReference>
<name>A0AAW9Q9Y7_9BURK</name>
<evidence type="ECO:0000256" key="2">
    <source>
        <dbReference type="ARBA" id="ARBA00006321"/>
    </source>
</evidence>
<sequence>MKTIIALSYILFLVFAQKSPGNDNNMAMLCLGHHAVPNGTMVKTITNDQIEVTNATELVQSSSTGGICNSPYQILDGGNCTLIDALLGDPQCDGFQNKKWDLFVERSKAYSNCYPYDVPDYASLRSIVASSGTLEFNNESFNWTGVTQNGKSASCKRGSGNSFFSRLNWLTHLNYKYPALKVTIPNNEKFDKLYIWGVHHPG</sequence>
<dbReference type="GO" id="GO:0020002">
    <property type="term" value="C:host cell plasma membrane"/>
    <property type="evidence" value="ECO:0007669"/>
    <property type="project" value="UniProtKB-SubCell"/>
</dbReference>
<dbReference type="RefSeq" id="WP_332287394.1">
    <property type="nucleotide sequence ID" value="NZ_JAZIBG010000005.1"/>
</dbReference>
<dbReference type="AlphaFoldDB" id="A0AAW9Q9Y7"/>
<reference evidence="6 7" key="1">
    <citation type="submission" date="2024-02" db="EMBL/GenBank/DDBJ databases">
        <title>Genome sequence of Aquincola sp. MAHUQ-54.</title>
        <authorList>
            <person name="Huq M.A."/>
        </authorList>
    </citation>
    <scope>NUCLEOTIDE SEQUENCE [LARGE SCALE GENOMIC DNA]</scope>
    <source>
        <strain evidence="6 7">MAHUQ-54</strain>
    </source>
</reference>
<accession>A0AAW9Q9Y7</accession>
<evidence type="ECO:0000256" key="3">
    <source>
        <dbReference type="ARBA" id="ARBA00022203"/>
    </source>
</evidence>
<dbReference type="Gene3D" id="2.10.77.10">
    <property type="entry name" value="Hemagglutinin Chain A, Domain 2"/>
    <property type="match status" value="1"/>
</dbReference>
<gene>
    <name evidence="6" type="ORF">V4F39_01140</name>
</gene>
<dbReference type="GO" id="GO:0046789">
    <property type="term" value="F:host cell surface receptor binding"/>
    <property type="evidence" value="ECO:0007669"/>
    <property type="project" value="InterPro"/>
</dbReference>
<evidence type="ECO:0000256" key="4">
    <source>
        <dbReference type="ARBA" id="ARBA00023139"/>
    </source>
</evidence>
<dbReference type="GO" id="GO:0019064">
    <property type="term" value="P:fusion of virus membrane with host plasma membrane"/>
    <property type="evidence" value="ECO:0007669"/>
    <property type="project" value="InterPro"/>
</dbReference>
<keyword evidence="7" id="KW-1185">Reference proteome</keyword>
<comment type="similarity">
    <text evidence="2">Belongs to the influenza viruses hemagglutinin family.</text>
</comment>
<comment type="subcellular location">
    <subcellularLocation>
        <location evidence="1">Host apical cell membrane</location>
        <topology evidence="1">Single-pass type I membrane protein</topology>
    </subcellularLocation>
</comment>
<protein>
    <recommendedName>
        <fullName evidence="3">Hemagglutinin</fullName>
    </recommendedName>
</protein>
<dbReference type="InterPro" id="IPR008980">
    <property type="entry name" value="Capsid_hemagglutn"/>
</dbReference>
<proteinExistence type="inferred from homology"/>
<dbReference type="Gene3D" id="3.90.209.20">
    <property type="match status" value="1"/>
</dbReference>